<accession>A0A9R1T1A0</accession>
<keyword evidence="5" id="KW-1185">Reference proteome</keyword>
<evidence type="ECO:0000259" key="4">
    <source>
        <dbReference type="SMART" id="SM01017"/>
    </source>
</evidence>
<dbReference type="AlphaFoldDB" id="A0A9R1T1A0"/>
<dbReference type="OrthoDB" id="2333384at2759"/>
<dbReference type="SMART" id="SM01017">
    <property type="entry name" value="Arrestin_C"/>
    <property type="match status" value="1"/>
</dbReference>
<dbReference type="Proteomes" id="UP000694866">
    <property type="component" value="Unplaced"/>
</dbReference>
<feature type="compositionally biased region" description="Basic and acidic residues" evidence="3">
    <location>
        <begin position="373"/>
        <end position="387"/>
    </location>
</feature>
<dbReference type="InterPro" id="IPR011021">
    <property type="entry name" value="Arrestin-like_N"/>
</dbReference>
<evidence type="ECO:0000256" key="3">
    <source>
        <dbReference type="SAM" id="MobiDB-lite"/>
    </source>
</evidence>
<keyword evidence="2" id="KW-0716">Sensory transduction</keyword>
<name>A0A9R1T1A0_9HYME</name>
<dbReference type="PANTHER" id="PTHR11188:SF17">
    <property type="entry name" value="FI21816P1"/>
    <property type="match status" value="1"/>
</dbReference>
<dbReference type="InterPro" id="IPR050357">
    <property type="entry name" value="Arrestin_domain-protein"/>
</dbReference>
<dbReference type="KEGG" id="fas:105265185"/>
<dbReference type="Gene3D" id="2.60.40.640">
    <property type="match status" value="2"/>
</dbReference>
<protein>
    <submittedName>
        <fullName evidence="6">Arrestin domain-containing protein 2-like</fullName>
    </submittedName>
</protein>
<evidence type="ECO:0000313" key="5">
    <source>
        <dbReference type="Proteomes" id="UP000694866"/>
    </source>
</evidence>
<dbReference type="Pfam" id="PF00339">
    <property type="entry name" value="Arrestin_N"/>
    <property type="match status" value="1"/>
</dbReference>
<dbReference type="InterPro" id="IPR014752">
    <property type="entry name" value="Arrestin-like_C"/>
</dbReference>
<evidence type="ECO:0000313" key="6">
    <source>
        <dbReference type="RefSeq" id="XP_011300860.1"/>
    </source>
</evidence>
<dbReference type="Pfam" id="PF02752">
    <property type="entry name" value="Arrestin_C"/>
    <property type="match status" value="1"/>
</dbReference>
<evidence type="ECO:0000256" key="1">
    <source>
        <dbReference type="ARBA" id="ARBA00005298"/>
    </source>
</evidence>
<dbReference type="InterPro" id="IPR014756">
    <property type="entry name" value="Ig_E-set"/>
</dbReference>
<feature type="domain" description="Arrestin C-terminal-like" evidence="4">
    <location>
        <begin position="191"/>
        <end position="324"/>
    </location>
</feature>
<sequence length="408" mass="46091">MSDHRAVEPLGPGINCQSACDIVTKESIGLQLFEVLLDKTQHVYYTGQIVSGKVKLQLDSPISGMVVKLECRGEGQVYFTNRSTGFRRKVSAQETYLHDVIYLTRSDSSDAEIRSDGFSFSFNLPEKLPCSFEGRYGRVRYSIKSTLEFTRNSGISSEPLAFTIAPVLDLNQHSLAPLPLSESNTKTFTGHLKPLSMSVFIPVRGFVPGQTIPLKINLKNESNVDVKKLRILFKKVVVYRSADNIRKHKEIVVEIHQPVQRNCEVYDCEFDVPAIPPSGRVCDLIDVCYTLKVEACVDINEWYYRMFHKNLKIRMAIVVGTCPLRNYEDPIDSSDDPQSISKKDKSVQWAETVSKDNESKGCKYQSSRIYRSSKPERDDPVGENGDDAHVEAYAPMYRVYKFDGGIRG</sequence>
<feature type="region of interest" description="Disordered" evidence="3">
    <location>
        <begin position="358"/>
        <end position="387"/>
    </location>
</feature>
<proteinExistence type="inferred from homology"/>
<dbReference type="GO" id="GO:0005737">
    <property type="term" value="C:cytoplasm"/>
    <property type="evidence" value="ECO:0007669"/>
    <property type="project" value="TreeGrafter"/>
</dbReference>
<dbReference type="GO" id="GO:0015031">
    <property type="term" value="P:protein transport"/>
    <property type="evidence" value="ECO:0007669"/>
    <property type="project" value="TreeGrafter"/>
</dbReference>
<dbReference type="GeneID" id="105265185"/>
<dbReference type="InterPro" id="IPR011022">
    <property type="entry name" value="Arrestin_C-like"/>
</dbReference>
<organism evidence="5 6">
    <name type="scientific">Fopius arisanus</name>
    <dbReference type="NCBI Taxonomy" id="64838"/>
    <lineage>
        <taxon>Eukaryota</taxon>
        <taxon>Metazoa</taxon>
        <taxon>Ecdysozoa</taxon>
        <taxon>Arthropoda</taxon>
        <taxon>Hexapoda</taxon>
        <taxon>Insecta</taxon>
        <taxon>Pterygota</taxon>
        <taxon>Neoptera</taxon>
        <taxon>Endopterygota</taxon>
        <taxon>Hymenoptera</taxon>
        <taxon>Apocrita</taxon>
        <taxon>Ichneumonoidea</taxon>
        <taxon>Braconidae</taxon>
        <taxon>Opiinae</taxon>
        <taxon>Fopius</taxon>
    </lineage>
</organism>
<reference evidence="6" key="1">
    <citation type="submission" date="2025-08" db="UniProtKB">
        <authorList>
            <consortium name="RefSeq"/>
        </authorList>
    </citation>
    <scope>IDENTIFICATION</scope>
    <source>
        <strain evidence="6">USDA-PBARC FA_bdor</strain>
        <tissue evidence="6">Whole organism</tissue>
    </source>
</reference>
<dbReference type="SUPFAM" id="SSF81296">
    <property type="entry name" value="E set domains"/>
    <property type="match status" value="2"/>
</dbReference>
<comment type="similarity">
    <text evidence="1">Belongs to the arrestin family.</text>
</comment>
<evidence type="ECO:0000256" key="2">
    <source>
        <dbReference type="ARBA" id="ARBA00022606"/>
    </source>
</evidence>
<gene>
    <name evidence="6" type="primary">LOC105265185</name>
</gene>
<dbReference type="PANTHER" id="PTHR11188">
    <property type="entry name" value="ARRESTIN DOMAIN CONTAINING PROTEIN"/>
    <property type="match status" value="1"/>
</dbReference>
<dbReference type="RefSeq" id="XP_011300860.1">
    <property type="nucleotide sequence ID" value="XM_011302558.1"/>
</dbReference>